<dbReference type="PROSITE" id="PS50848">
    <property type="entry name" value="START"/>
    <property type="match status" value="1"/>
</dbReference>
<dbReference type="Proteomes" id="UP001165085">
    <property type="component" value="Unassembled WGS sequence"/>
</dbReference>
<dbReference type="SUPFAM" id="SSF55961">
    <property type="entry name" value="Bet v1-like"/>
    <property type="match status" value="1"/>
</dbReference>
<evidence type="ECO:0000259" key="1">
    <source>
        <dbReference type="PROSITE" id="PS50848"/>
    </source>
</evidence>
<dbReference type="InterPro" id="IPR023393">
    <property type="entry name" value="START-like_dom_sf"/>
</dbReference>
<sequence>MSESLTTHPAPSASALFTLSTHEDDRIDAAVREGLSALIKERSREEVYSEEEIALLQRVRQKFEGSLEEGKWKELKSPDVFVTMESTFEEGGSSAGVGRAITVVDALLEDCVAWEGARMTRERVKDHHDFGGLDRAVVKLTNHCELFHNVIDFGVATLAPREWLTKAVWKMVDEDTMIVCMEDIKDDRFPPGARKNYVRASSGAFWKYERLSEVRGIPQTRVTYVQQADLKGLIPSFIANSKIVGQLEYLSTMRKKFDTLFLLNFRCSYLKLALS</sequence>
<protein>
    <recommendedName>
        <fullName evidence="1">START domain-containing protein</fullName>
    </recommendedName>
</protein>
<feature type="domain" description="START" evidence="1">
    <location>
        <begin position="114"/>
        <end position="243"/>
    </location>
</feature>
<dbReference type="Pfam" id="PF01852">
    <property type="entry name" value="START"/>
    <property type="match status" value="1"/>
</dbReference>
<dbReference type="EMBL" id="BRXY01000304">
    <property type="protein sequence ID" value="GMH85487.1"/>
    <property type="molecule type" value="Genomic_DNA"/>
</dbReference>
<proteinExistence type="predicted"/>
<name>A0A9W7ENZ2_9STRA</name>
<gene>
    <name evidence="2" type="ORF">TrST_g10489</name>
</gene>
<reference evidence="3" key="1">
    <citation type="journal article" date="2023" name="Commun. Biol.">
        <title>Genome analysis of Parmales, the sister group of diatoms, reveals the evolutionary specialization of diatoms from phago-mixotrophs to photoautotrophs.</title>
        <authorList>
            <person name="Ban H."/>
            <person name="Sato S."/>
            <person name="Yoshikawa S."/>
            <person name="Yamada K."/>
            <person name="Nakamura Y."/>
            <person name="Ichinomiya M."/>
            <person name="Sato N."/>
            <person name="Blanc-Mathieu R."/>
            <person name="Endo H."/>
            <person name="Kuwata A."/>
            <person name="Ogata H."/>
        </authorList>
    </citation>
    <scope>NUCLEOTIDE SEQUENCE [LARGE SCALE GENOMIC DNA]</scope>
    <source>
        <strain evidence="3">NIES 3701</strain>
    </source>
</reference>
<organism evidence="2 3">
    <name type="scientific">Triparma strigata</name>
    <dbReference type="NCBI Taxonomy" id="1606541"/>
    <lineage>
        <taxon>Eukaryota</taxon>
        <taxon>Sar</taxon>
        <taxon>Stramenopiles</taxon>
        <taxon>Ochrophyta</taxon>
        <taxon>Bolidophyceae</taxon>
        <taxon>Parmales</taxon>
        <taxon>Triparmaceae</taxon>
        <taxon>Triparma</taxon>
    </lineage>
</organism>
<keyword evidence="3" id="KW-1185">Reference proteome</keyword>
<evidence type="ECO:0000313" key="2">
    <source>
        <dbReference type="EMBL" id="GMH85487.1"/>
    </source>
</evidence>
<comment type="caution">
    <text evidence="2">The sequence shown here is derived from an EMBL/GenBank/DDBJ whole genome shotgun (WGS) entry which is preliminary data.</text>
</comment>
<dbReference type="Gene3D" id="3.30.530.20">
    <property type="match status" value="1"/>
</dbReference>
<accession>A0A9W7ENZ2</accession>
<dbReference type="GO" id="GO:0008289">
    <property type="term" value="F:lipid binding"/>
    <property type="evidence" value="ECO:0007669"/>
    <property type="project" value="InterPro"/>
</dbReference>
<dbReference type="InterPro" id="IPR002913">
    <property type="entry name" value="START_lipid-bd_dom"/>
</dbReference>
<evidence type="ECO:0000313" key="3">
    <source>
        <dbReference type="Proteomes" id="UP001165085"/>
    </source>
</evidence>
<dbReference type="AlphaFoldDB" id="A0A9W7ENZ2"/>
<dbReference type="OrthoDB" id="206224at2759"/>